<dbReference type="AlphaFoldDB" id="A0AAD9Z463"/>
<evidence type="ECO:0000256" key="2">
    <source>
        <dbReference type="ARBA" id="ARBA00022857"/>
    </source>
</evidence>
<name>A0AAD9Z463_9LECA</name>
<feature type="region of interest" description="Disordered" evidence="4">
    <location>
        <begin position="226"/>
        <end position="257"/>
    </location>
</feature>
<gene>
    <name evidence="5" type="ORF">OEA41_003175</name>
</gene>
<accession>A0AAD9Z463</accession>
<evidence type="ECO:0000313" key="6">
    <source>
        <dbReference type="Proteomes" id="UP001276659"/>
    </source>
</evidence>
<dbReference type="SUPFAM" id="SSF51735">
    <property type="entry name" value="NAD(P)-binding Rossmann-fold domains"/>
    <property type="match status" value="1"/>
</dbReference>
<dbReference type="PANTHER" id="PTHR43618:SF1">
    <property type="entry name" value="SHORT CHAIN DEHYDROGENASE_REDUCTASE"/>
    <property type="match status" value="1"/>
</dbReference>
<evidence type="ECO:0000256" key="3">
    <source>
        <dbReference type="ARBA" id="ARBA00023002"/>
    </source>
</evidence>
<evidence type="ECO:0000256" key="1">
    <source>
        <dbReference type="ARBA" id="ARBA00006484"/>
    </source>
</evidence>
<reference evidence="5" key="1">
    <citation type="submission" date="2022-11" db="EMBL/GenBank/DDBJ databases">
        <title>Chromosomal genome sequence assembly and mating type (MAT) locus characterization of the leprose asexual lichenized fungus Lepraria neglecta (Nyl.) Erichsen.</title>
        <authorList>
            <person name="Allen J.L."/>
            <person name="Pfeffer B."/>
        </authorList>
    </citation>
    <scope>NUCLEOTIDE SEQUENCE</scope>
    <source>
        <strain evidence="5">Allen 5258</strain>
    </source>
</reference>
<comment type="caution">
    <text evidence="5">The sequence shown here is derived from an EMBL/GenBank/DDBJ whole genome shotgun (WGS) entry which is preliminary data.</text>
</comment>
<keyword evidence="6" id="KW-1185">Reference proteome</keyword>
<keyword evidence="2" id="KW-0521">NADP</keyword>
<keyword evidence="3" id="KW-0560">Oxidoreductase</keyword>
<dbReference type="PANTHER" id="PTHR43618">
    <property type="entry name" value="7-ALPHA-HYDROXYSTEROID DEHYDROGENASE"/>
    <property type="match status" value="1"/>
</dbReference>
<proteinExistence type="inferred from homology"/>
<dbReference type="InterPro" id="IPR002347">
    <property type="entry name" value="SDR_fam"/>
</dbReference>
<dbReference type="GO" id="GO:0016491">
    <property type="term" value="F:oxidoreductase activity"/>
    <property type="evidence" value="ECO:0007669"/>
    <property type="project" value="UniProtKB-KW"/>
</dbReference>
<dbReference type="InterPro" id="IPR036291">
    <property type="entry name" value="NAD(P)-bd_dom_sf"/>
</dbReference>
<dbReference type="Proteomes" id="UP001276659">
    <property type="component" value="Unassembled WGS sequence"/>
</dbReference>
<protein>
    <submittedName>
        <fullName evidence="5">Uncharacterized protein</fullName>
    </submittedName>
</protein>
<dbReference type="CDD" id="cd05233">
    <property type="entry name" value="SDR_c"/>
    <property type="match status" value="1"/>
</dbReference>
<sequence length="293" mass="31446">MASTHQLKVQDLFSVKDYVCLVTGGGTGIGLMATQALVANGAKVYITGRRMEVLENAAKSHDLEGGGKIIPVGPCDVTSKSDLEKLVKEIESKEKYLNLLITNAGVSGPKAPPDTSSAPALHNKVWQGESVEEWGSTFKTNVTAVYFSTLAFLPLLQASIGDKFPARSPSVIVISSMSGIMRDSQGHFAYNAAKGATIHLSKLMSAEFEKAQVRVNSIAPGYFPSEMTMKDSDESNKTHMPDEKIKEKGHVPAERPGSDEEMAQAVIFLCKNMYVNGELIAVDGGVLNQVPGR</sequence>
<evidence type="ECO:0000313" key="5">
    <source>
        <dbReference type="EMBL" id="KAK3171091.1"/>
    </source>
</evidence>
<dbReference type="Pfam" id="PF00106">
    <property type="entry name" value="adh_short"/>
    <property type="match status" value="1"/>
</dbReference>
<dbReference type="EMBL" id="JASNWA010000008">
    <property type="protein sequence ID" value="KAK3171091.1"/>
    <property type="molecule type" value="Genomic_DNA"/>
</dbReference>
<dbReference type="PRINTS" id="PR00081">
    <property type="entry name" value="GDHRDH"/>
</dbReference>
<organism evidence="5 6">
    <name type="scientific">Lepraria neglecta</name>
    <dbReference type="NCBI Taxonomy" id="209136"/>
    <lineage>
        <taxon>Eukaryota</taxon>
        <taxon>Fungi</taxon>
        <taxon>Dikarya</taxon>
        <taxon>Ascomycota</taxon>
        <taxon>Pezizomycotina</taxon>
        <taxon>Lecanoromycetes</taxon>
        <taxon>OSLEUM clade</taxon>
        <taxon>Lecanoromycetidae</taxon>
        <taxon>Lecanorales</taxon>
        <taxon>Lecanorineae</taxon>
        <taxon>Stereocaulaceae</taxon>
        <taxon>Lepraria</taxon>
    </lineage>
</organism>
<evidence type="ECO:0000256" key="4">
    <source>
        <dbReference type="SAM" id="MobiDB-lite"/>
    </source>
</evidence>
<dbReference type="InterPro" id="IPR052178">
    <property type="entry name" value="Sec_Metab_Biosynth_SDR"/>
</dbReference>
<dbReference type="Gene3D" id="3.40.50.720">
    <property type="entry name" value="NAD(P)-binding Rossmann-like Domain"/>
    <property type="match status" value="1"/>
</dbReference>
<feature type="compositionally biased region" description="Basic and acidic residues" evidence="4">
    <location>
        <begin position="228"/>
        <end position="257"/>
    </location>
</feature>
<comment type="similarity">
    <text evidence="1">Belongs to the short-chain dehydrogenases/reductases (SDR) family.</text>
</comment>